<evidence type="ECO:0000256" key="2">
    <source>
        <dbReference type="ARBA" id="ARBA00010393"/>
    </source>
</evidence>
<evidence type="ECO:0000259" key="8">
    <source>
        <dbReference type="Pfam" id="PF02562"/>
    </source>
</evidence>
<organism evidence="9 10">
    <name type="scientific">Thalassotalea eurytherma</name>
    <dbReference type="NCBI Taxonomy" id="1144278"/>
    <lineage>
        <taxon>Bacteria</taxon>
        <taxon>Pseudomonadati</taxon>
        <taxon>Pseudomonadota</taxon>
        <taxon>Gammaproteobacteria</taxon>
        <taxon>Alteromonadales</taxon>
        <taxon>Colwelliaceae</taxon>
        <taxon>Thalassotalea</taxon>
    </lineage>
</organism>
<dbReference type="InterPro" id="IPR051451">
    <property type="entry name" value="PhoH2-like"/>
</dbReference>
<feature type="compositionally biased region" description="Polar residues" evidence="7">
    <location>
        <begin position="351"/>
        <end position="360"/>
    </location>
</feature>
<dbReference type="Proteomes" id="UP001157133">
    <property type="component" value="Unassembled WGS sequence"/>
</dbReference>
<protein>
    <recommendedName>
        <fullName evidence="6">PhoH-like protein</fullName>
    </recommendedName>
</protein>
<reference evidence="9 10" key="1">
    <citation type="submission" date="2023-03" db="EMBL/GenBank/DDBJ databases">
        <title>Draft genome sequence of Thalassotalea eurytherma JCM 18482T.</title>
        <authorList>
            <person name="Sawabe T."/>
        </authorList>
    </citation>
    <scope>NUCLEOTIDE SEQUENCE [LARGE SCALE GENOMIC DNA]</scope>
    <source>
        <strain evidence="9 10">JCM 18482</strain>
    </source>
</reference>
<proteinExistence type="inferred from homology"/>
<gene>
    <name evidence="9" type="ORF">theurythT_06470</name>
</gene>
<dbReference type="RefSeq" id="WP_407705005.1">
    <property type="nucleotide sequence ID" value="NZ_BSSU01000003.1"/>
</dbReference>
<dbReference type="EMBL" id="BSSU01000003">
    <property type="protein sequence ID" value="GLX81195.1"/>
    <property type="molecule type" value="Genomic_DNA"/>
</dbReference>
<dbReference type="InterPro" id="IPR027417">
    <property type="entry name" value="P-loop_NTPase"/>
</dbReference>
<accession>A0ABQ6GZ75</accession>
<dbReference type="Gene3D" id="3.40.50.300">
    <property type="entry name" value="P-loop containing nucleotide triphosphate hydrolases"/>
    <property type="match status" value="1"/>
</dbReference>
<comment type="caution">
    <text evidence="9">The sequence shown here is derived from an EMBL/GenBank/DDBJ whole genome shotgun (WGS) entry which is preliminary data.</text>
</comment>
<keyword evidence="9" id="KW-0378">Hydrolase</keyword>
<keyword evidence="5" id="KW-0067">ATP-binding</keyword>
<comment type="similarity">
    <text evidence="2">Belongs to the PhoH family.</text>
</comment>
<dbReference type="SUPFAM" id="SSF52540">
    <property type="entry name" value="P-loop containing nucleoside triphosphate hydrolases"/>
    <property type="match status" value="1"/>
</dbReference>
<feature type="domain" description="PhoH-like protein" evidence="8">
    <location>
        <begin position="120"/>
        <end position="323"/>
    </location>
</feature>
<dbReference type="PANTHER" id="PTHR30473">
    <property type="entry name" value="PROTEIN PHOH"/>
    <property type="match status" value="1"/>
</dbReference>
<dbReference type="GO" id="GO:0016787">
    <property type="term" value="F:hydrolase activity"/>
    <property type="evidence" value="ECO:0007669"/>
    <property type="project" value="UniProtKB-KW"/>
</dbReference>
<sequence length="369" mass="41449">MSKQHSITFELAPVDNSRQANLCGPMDDNLRTIERRLGVEISYRGHEFKIIGQERNVSAVEKMLKSLYLETQIVKGQQKAITAEMVHIQILEADVLEQEPTEHDTDFEKMVTIKTKRGLVKPRNGNQSVYVQNVLTNDISFGIGPAGTGKTYLAVACAVDALERQEVRRILLTRPAVEAGEKLGFLPGDLSQKVDPYLRPLYDALFEMLGFEKVEKLIERSVIEIAPLAYMRGRTLNDAFIILDESQNTTVEQMKMFLTRIGFNSRAVITGDVTQVDLPRGQKSGLRHAIEVLDDIPGVSFNFFQSRDVVRHPVVARIVDAYEKHETKISRIKEQKKQEKLALEKAPLESIATQASTTDSEAPKGDKQS</sequence>
<comment type="subcellular location">
    <subcellularLocation>
        <location evidence="1">Cytoplasm</location>
    </subcellularLocation>
</comment>
<evidence type="ECO:0000256" key="7">
    <source>
        <dbReference type="SAM" id="MobiDB-lite"/>
    </source>
</evidence>
<dbReference type="PANTHER" id="PTHR30473:SF1">
    <property type="entry name" value="PHOH-LIKE PROTEIN"/>
    <property type="match status" value="1"/>
</dbReference>
<evidence type="ECO:0000313" key="9">
    <source>
        <dbReference type="EMBL" id="GLX81195.1"/>
    </source>
</evidence>
<dbReference type="InterPro" id="IPR003714">
    <property type="entry name" value="PhoH"/>
</dbReference>
<evidence type="ECO:0000256" key="5">
    <source>
        <dbReference type="ARBA" id="ARBA00022840"/>
    </source>
</evidence>
<evidence type="ECO:0000256" key="3">
    <source>
        <dbReference type="ARBA" id="ARBA00022490"/>
    </source>
</evidence>
<evidence type="ECO:0000256" key="6">
    <source>
        <dbReference type="ARBA" id="ARBA00039970"/>
    </source>
</evidence>
<evidence type="ECO:0000256" key="4">
    <source>
        <dbReference type="ARBA" id="ARBA00022741"/>
    </source>
</evidence>
<keyword evidence="10" id="KW-1185">Reference proteome</keyword>
<keyword evidence="4" id="KW-0547">Nucleotide-binding</keyword>
<keyword evidence="3" id="KW-0963">Cytoplasm</keyword>
<feature type="region of interest" description="Disordered" evidence="7">
    <location>
        <begin position="344"/>
        <end position="369"/>
    </location>
</feature>
<name>A0ABQ6GZ75_9GAMM</name>
<evidence type="ECO:0000256" key="1">
    <source>
        <dbReference type="ARBA" id="ARBA00004496"/>
    </source>
</evidence>
<dbReference type="Pfam" id="PF02562">
    <property type="entry name" value="PhoH"/>
    <property type="match status" value="1"/>
</dbReference>
<evidence type="ECO:0000313" key="10">
    <source>
        <dbReference type="Proteomes" id="UP001157133"/>
    </source>
</evidence>